<evidence type="ECO:0000313" key="2">
    <source>
        <dbReference type="EMBL" id="OHU14252.1"/>
    </source>
</evidence>
<dbReference type="SUPFAM" id="SSF54427">
    <property type="entry name" value="NTF2-like"/>
    <property type="match status" value="1"/>
</dbReference>
<dbReference type="Proteomes" id="UP000179621">
    <property type="component" value="Unassembled WGS sequence"/>
</dbReference>
<dbReference type="Gene3D" id="3.10.450.50">
    <property type="match status" value="1"/>
</dbReference>
<comment type="caution">
    <text evidence="2">The sequence shown here is derived from an EMBL/GenBank/DDBJ whole genome shotgun (WGS) entry which is preliminary data.</text>
</comment>
<feature type="domain" description="Limonene-1,2-epoxide hydrolase" evidence="1">
    <location>
        <begin position="6"/>
        <end position="103"/>
    </location>
</feature>
<proteinExistence type="predicted"/>
<reference evidence="2 3" key="1">
    <citation type="submission" date="2016-10" db="EMBL/GenBank/DDBJ databases">
        <title>Evaluation of Human, Animal and Environmental Mycobacterium chelonae Isolates by Core Genome Phylogenomic Analysis, Targeted Gene Comparison, and Anti-microbial Susceptibility Patterns: A Tale of Mistaken Identities.</title>
        <authorList>
            <person name="Fogelson S.B."/>
            <person name="Camus A.C."/>
            <person name="Lorenz W."/>
            <person name="Vasireddy R."/>
            <person name="Vasireddy S."/>
            <person name="Smith T."/>
            <person name="Brown-Elliott B.A."/>
            <person name="Wallace R.J.Jr."/>
            <person name="Hasan N.A."/>
            <person name="Reischl U."/>
            <person name="Sanchez S."/>
        </authorList>
    </citation>
    <scope>NUCLEOTIDE SEQUENCE [LARGE SCALE GENOMIC DNA]</scope>
    <source>
        <strain evidence="2 3">8528</strain>
    </source>
</reference>
<keyword evidence="2" id="KW-0378">Hydrolase</keyword>
<dbReference type="GO" id="GO:0016787">
    <property type="term" value="F:hydrolase activity"/>
    <property type="evidence" value="ECO:0007669"/>
    <property type="project" value="UniProtKB-KW"/>
</dbReference>
<dbReference type="InterPro" id="IPR013100">
    <property type="entry name" value="LEH"/>
</dbReference>
<evidence type="ECO:0000259" key="1">
    <source>
        <dbReference type="Pfam" id="PF07858"/>
    </source>
</evidence>
<dbReference type="EMBL" id="MLIH01000002">
    <property type="protein sequence ID" value="OHU14252.1"/>
    <property type="molecule type" value="Genomic_DNA"/>
</dbReference>
<evidence type="ECO:0000313" key="3">
    <source>
        <dbReference type="Proteomes" id="UP000179621"/>
    </source>
</evidence>
<dbReference type="InterPro" id="IPR032710">
    <property type="entry name" value="NTF2-like_dom_sf"/>
</dbReference>
<name>A0ABX3C6Y9_9MYCO</name>
<accession>A0ABX3C6Y9</accession>
<dbReference type="Pfam" id="PF07858">
    <property type="entry name" value="LEH"/>
    <property type="match status" value="1"/>
</dbReference>
<sequence length="109" mass="12191">MDVERMIAFFTEDAVYHNIPMEPAVGREAIATLIRGWSAAMEGIDFEIHRQVCAGNVVMNERTDTLRVNGVRVPLPVMGIFEIADGKIHAWRDYFDMNTMTAAFQAASA</sequence>
<keyword evidence="3" id="KW-1185">Reference proteome</keyword>
<organism evidence="2 3">
    <name type="scientific">Mycobacteroides saopaulense</name>
    <dbReference type="NCBI Taxonomy" id="1578165"/>
    <lineage>
        <taxon>Bacteria</taxon>
        <taxon>Bacillati</taxon>
        <taxon>Actinomycetota</taxon>
        <taxon>Actinomycetes</taxon>
        <taxon>Mycobacteriales</taxon>
        <taxon>Mycobacteriaceae</taxon>
        <taxon>Mycobacteroides</taxon>
    </lineage>
</organism>
<protein>
    <submittedName>
        <fullName evidence="2">Limonene-1,2-epoxide hydrolase</fullName>
    </submittedName>
</protein>
<gene>
    <name evidence="2" type="ORF">BKG73_04850</name>
</gene>